<feature type="repeat" description="WD" evidence="3">
    <location>
        <begin position="761"/>
        <end position="802"/>
    </location>
</feature>
<dbReference type="Gene3D" id="2.130.10.10">
    <property type="entry name" value="YVTN repeat-like/Quinoprotein amine dehydrogenase"/>
    <property type="match status" value="4"/>
</dbReference>
<feature type="repeat" description="WD" evidence="3">
    <location>
        <begin position="636"/>
        <end position="667"/>
    </location>
</feature>
<feature type="repeat" description="WD" evidence="3">
    <location>
        <begin position="932"/>
        <end position="973"/>
    </location>
</feature>
<feature type="domain" description="NACHT" evidence="4">
    <location>
        <begin position="83"/>
        <end position="176"/>
    </location>
</feature>
<keyword evidence="1 3" id="KW-0853">WD repeat</keyword>
<accession>A0AAU2H9L9</accession>
<evidence type="ECO:0000259" key="4">
    <source>
        <dbReference type="PROSITE" id="PS50837"/>
    </source>
</evidence>
<dbReference type="PRINTS" id="PR00320">
    <property type="entry name" value="GPROTEINBRPT"/>
</dbReference>
<gene>
    <name evidence="5" type="ORF">OHV25_33195</name>
</gene>
<dbReference type="SUPFAM" id="SSF52540">
    <property type="entry name" value="P-loop containing nucleoside triphosphate hydrolases"/>
    <property type="match status" value="1"/>
</dbReference>
<organism evidence="5">
    <name type="scientific">Streptomyces sp. NBC_00060</name>
    <dbReference type="NCBI Taxonomy" id="2975636"/>
    <lineage>
        <taxon>Bacteria</taxon>
        <taxon>Bacillati</taxon>
        <taxon>Actinomycetota</taxon>
        <taxon>Actinomycetes</taxon>
        <taxon>Kitasatosporales</taxon>
        <taxon>Streptomycetaceae</taxon>
        <taxon>Streptomyces</taxon>
    </lineage>
</organism>
<feature type="repeat" description="WD" evidence="3">
    <location>
        <begin position="974"/>
        <end position="1006"/>
    </location>
</feature>
<dbReference type="InterPro" id="IPR019775">
    <property type="entry name" value="WD40_repeat_CS"/>
</dbReference>
<dbReference type="SUPFAM" id="SSF50978">
    <property type="entry name" value="WD40 repeat-like"/>
    <property type="match status" value="2"/>
</dbReference>
<dbReference type="PANTHER" id="PTHR19848:SF8">
    <property type="entry name" value="F-BOX AND WD REPEAT DOMAIN CONTAINING 7"/>
    <property type="match status" value="1"/>
</dbReference>
<dbReference type="PROSITE" id="PS00678">
    <property type="entry name" value="WD_REPEATS_1"/>
    <property type="match status" value="3"/>
</dbReference>
<name>A0AAU2H9L9_9ACTN</name>
<dbReference type="InterPro" id="IPR020472">
    <property type="entry name" value="WD40_PAC1"/>
</dbReference>
<reference evidence="5" key="1">
    <citation type="submission" date="2022-10" db="EMBL/GenBank/DDBJ databases">
        <title>The complete genomes of actinobacterial strains from the NBC collection.</title>
        <authorList>
            <person name="Joergensen T.S."/>
            <person name="Alvarez Arevalo M."/>
            <person name="Sterndorff E.B."/>
            <person name="Faurdal D."/>
            <person name="Vuksanovic O."/>
            <person name="Mourched A.-S."/>
            <person name="Charusanti P."/>
            <person name="Shaw S."/>
            <person name="Blin K."/>
            <person name="Weber T."/>
        </authorList>
    </citation>
    <scope>NUCLEOTIDE SEQUENCE</scope>
    <source>
        <strain evidence="5">NBC_00060</strain>
    </source>
</reference>
<dbReference type="PANTHER" id="PTHR19848">
    <property type="entry name" value="WD40 REPEAT PROTEIN"/>
    <property type="match status" value="1"/>
</dbReference>
<feature type="repeat" description="WD" evidence="3">
    <location>
        <begin position="552"/>
        <end position="593"/>
    </location>
</feature>
<dbReference type="SUPFAM" id="SSF141571">
    <property type="entry name" value="Pentapeptide repeat-like"/>
    <property type="match status" value="1"/>
</dbReference>
<feature type="repeat" description="WD" evidence="3">
    <location>
        <begin position="1017"/>
        <end position="1058"/>
    </location>
</feature>
<protein>
    <submittedName>
        <fullName evidence="5">AAA family ATPase</fullName>
    </submittedName>
</protein>
<dbReference type="EMBL" id="CP108253">
    <property type="protein sequence ID" value="WTU44094.1"/>
    <property type="molecule type" value="Genomic_DNA"/>
</dbReference>
<dbReference type="AlphaFoldDB" id="A0AAU2H9L9"/>
<dbReference type="PROSITE" id="PS50082">
    <property type="entry name" value="WD_REPEATS_2"/>
    <property type="match status" value="10"/>
</dbReference>
<sequence>MDVTALTTLVAVPSALLGLATAYYQFRRARSETRRAPAPQRRRGGLSGVTVDMATAARPGALFGREDEIARLRAWTGGADRQRLVGLLGPAGIGKSRLASEIAEAAAERRAGAYDYVVWRSLKDGPAPATTLAQLLTLLSRGRQAATGQAADDLAQLAALLGRARVLLVLDNVESVLDGTTTAGHYLAGFEGYRQLMDLFLTAARPSTLVLTGREMPEHVHLAATRDGRVKVLRLAGLSEAAAGALVGQYDLHGSPAELRGLCHSLSGNPLKLQLAASAAAETYGGDIAAFLVSYEQAPGDLGALVRAQVERISPLEQHLLDWLTVERTALTVPELTALVPDRHAAREVSGAVTSLYRRSLVERTDAGQFVLQPAVSEYLTDSLVERCVAELLAVEPRVLDTVALFDPDAPDHLQSAQIRYLFQAVLDRYRTAATVEPAVMLHRTHTQLHDRTLRATSCLAGNLINLAAAEGVELGGWTFAGSTVRRADFTRARVAGADFRGARLVGCRLHTPVSSIHAIAFSPDGLLVAFGGSTGDIWISRVSDLAEVGRLRGHVDWIRALAFHPDGRLLASAADDGTIRIWDHRTGREVARCTGHEGKVTGVVFDAGHEQLLSVGDDGFLVAWSTRTWRERARVRAHDCQVWALARSADGDLIATAGEEHSVRLWHAGTLEPHSVLTGHSDWVLSLAFTEPPLRLISGGHDGTVRVWNLETGAVDVEVGHGAWVWAVAARGSRIAAGYGDGTLCSWLSGQDGPAVRRTLLGHTQRVWSLGFSGSDGLLASGGDDETLRLWDASSGECVRSLHGSTSQLCALHARAKEVVTGGADGVLRVWRRHEGGAAPEPEAELVGHTGRVWSLRVVGADRIVSGGEDGTVRLWLYTDDHWQGRVVADLNKQIWSVEALDGGRRIAVVTENGSVSLLDMADGGRVERELAGHSGWVWSVAATPDGSRVATASYDRTVGWWDTASGRLLGRFTGHTSPVTGVCVSEPLGRVLTGAYNGEVRLWDTADLSCRAVFASSHSGPVWNAATSPSGRLAATAGGDEVVVLWDLEAEEPRCRLSGHHGWVLRVAFCDDDTLASGDQYGNVRLWDTGTGHCVSTFHAPRVYERLDLRGVRGLSARQLEALSALGATVG</sequence>
<evidence type="ECO:0000313" key="5">
    <source>
        <dbReference type="EMBL" id="WTU44094.1"/>
    </source>
</evidence>
<feature type="repeat" description="WD" evidence="3">
    <location>
        <begin position="594"/>
        <end position="635"/>
    </location>
</feature>
<feature type="repeat" description="WD" evidence="3">
    <location>
        <begin position="847"/>
        <end position="877"/>
    </location>
</feature>
<feature type="repeat" description="WD" evidence="3">
    <location>
        <begin position="1059"/>
        <end position="1099"/>
    </location>
</feature>
<dbReference type="SMART" id="SM00320">
    <property type="entry name" value="WD40"/>
    <property type="match status" value="14"/>
</dbReference>
<dbReference type="Gene3D" id="2.160.20.80">
    <property type="entry name" value="E3 ubiquitin-protein ligase SopA"/>
    <property type="match status" value="1"/>
</dbReference>
<dbReference type="InterPro" id="IPR015943">
    <property type="entry name" value="WD40/YVTN_repeat-like_dom_sf"/>
</dbReference>
<keyword evidence="2" id="KW-0677">Repeat</keyword>
<evidence type="ECO:0000256" key="1">
    <source>
        <dbReference type="ARBA" id="ARBA00022574"/>
    </source>
</evidence>
<dbReference type="CDD" id="cd00200">
    <property type="entry name" value="WD40"/>
    <property type="match status" value="2"/>
</dbReference>
<dbReference type="InterPro" id="IPR036322">
    <property type="entry name" value="WD40_repeat_dom_sf"/>
</dbReference>
<feature type="repeat" description="WD" evidence="3">
    <location>
        <begin position="678"/>
        <end position="719"/>
    </location>
</feature>
<evidence type="ECO:0000256" key="3">
    <source>
        <dbReference type="PROSITE-ProRule" id="PRU00221"/>
    </source>
</evidence>
<dbReference type="Pfam" id="PF13191">
    <property type="entry name" value="AAA_16"/>
    <property type="match status" value="1"/>
</dbReference>
<dbReference type="InterPro" id="IPR041664">
    <property type="entry name" value="AAA_16"/>
</dbReference>
<dbReference type="Gene3D" id="3.40.50.300">
    <property type="entry name" value="P-loop containing nucleotide triphosphate hydrolases"/>
    <property type="match status" value="1"/>
</dbReference>
<proteinExistence type="predicted"/>
<dbReference type="InterPro" id="IPR007111">
    <property type="entry name" value="NACHT_NTPase"/>
</dbReference>
<dbReference type="InterPro" id="IPR001680">
    <property type="entry name" value="WD40_rpt"/>
</dbReference>
<dbReference type="PROSITE" id="PS50294">
    <property type="entry name" value="WD_REPEATS_REGION"/>
    <property type="match status" value="8"/>
</dbReference>
<evidence type="ECO:0000256" key="2">
    <source>
        <dbReference type="ARBA" id="ARBA00022737"/>
    </source>
</evidence>
<dbReference type="PROSITE" id="PS50837">
    <property type="entry name" value="NACHT"/>
    <property type="match status" value="1"/>
</dbReference>
<dbReference type="PRINTS" id="PR00364">
    <property type="entry name" value="DISEASERSIST"/>
</dbReference>
<dbReference type="InterPro" id="IPR027417">
    <property type="entry name" value="P-loop_NTPase"/>
</dbReference>
<dbReference type="Pfam" id="PF00400">
    <property type="entry name" value="WD40"/>
    <property type="match status" value="11"/>
</dbReference>